<dbReference type="InterPro" id="IPR013099">
    <property type="entry name" value="K_chnl_dom"/>
</dbReference>
<protein>
    <submittedName>
        <fullName evidence="3">K+ channel TrkA-N</fullName>
    </submittedName>
</protein>
<keyword evidence="3" id="KW-0407">Ion channel</keyword>
<keyword evidence="1" id="KW-1133">Transmembrane helix</keyword>
<comment type="caution">
    <text evidence="3">The sequence shown here is derived from an EMBL/GenBank/DDBJ whole genome shotgun (WGS) entry which is preliminary data.</text>
</comment>
<dbReference type="Pfam" id="PF07885">
    <property type="entry name" value="Ion_trans_2"/>
    <property type="match status" value="1"/>
</dbReference>
<evidence type="ECO:0000256" key="1">
    <source>
        <dbReference type="SAM" id="Phobius"/>
    </source>
</evidence>
<dbReference type="EMBL" id="QEXV01000006">
    <property type="protein sequence ID" value="PWE16520.1"/>
    <property type="molecule type" value="Genomic_DNA"/>
</dbReference>
<dbReference type="SUPFAM" id="SSF81324">
    <property type="entry name" value="Voltage-gated potassium channels"/>
    <property type="match status" value="1"/>
</dbReference>
<keyword evidence="3" id="KW-0406">Ion transport</keyword>
<feature type="domain" description="Potassium channel" evidence="2">
    <location>
        <begin position="66"/>
        <end position="134"/>
    </location>
</feature>
<evidence type="ECO:0000313" key="3">
    <source>
        <dbReference type="EMBL" id="PWE16520.1"/>
    </source>
</evidence>
<dbReference type="AlphaFoldDB" id="A0A2U2BR82"/>
<organism evidence="3 4">
    <name type="scientific">Marinicauda salina</name>
    <dbReference type="NCBI Taxonomy" id="2135793"/>
    <lineage>
        <taxon>Bacteria</taxon>
        <taxon>Pseudomonadati</taxon>
        <taxon>Pseudomonadota</taxon>
        <taxon>Alphaproteobacteria</taxon>
        <taxon>Maricaulales</taxon>
        <taxon>Maricaulaceae</taxon>
        <taxon>Marinicauda</taxon>
    </lineage>
</organism>
<sequence>MPVAPLAVASLMVLVTIVIQIAGLTLLILLMRSRLDHERAHRYVINQLGLVLGVALGLFLIHTIQIWLYALVFMWVGAFDTFEPALYFSTSSFTTVGYGDIVLETDWRLLGAIESANGFLVLGWSTVFLISVISRLRSIEFQWLERREAEADLFEAQQARDDADEDPGRNGDA</sequence>
<proteinExistence type="predicted"/>
<feature type="transmembrane region" description="Helical" evidence="1">
    <location>
        <begin position="6"/>
        <end position="30"/>
    </location>
</feature>
<keyword evidence="4" id="KW-1185">Reference proteome</keyword>
<name>A0A2U2BR82_9PROT</name>
<dbReference type="Proteomes" id="UP000245168">
    <property type="component" value="Unassembled WGS sequence"/>
</dbReference>
<evidence type="ECO:0000259" key="2">
    <source>
        <dbReference type="Pfam" id="PF07885"/>
    </source>
</evidence>
<dbReference type="OrthoDB" id="2974133at2"/>
<gene>
    <name evidence="3" type="ORF">DDZ18_12175</name>
</gene>
<feature type="transmembrane region" description="Helical" evidence="1">
    <location>
        <begin position="116"/>
        <end position="136"/>
    </location>
</feature>
<dbReference type="Gene3D" id="1.10.287.70">
    <property type="match status" value="1"/>
</dbReference>
<keyword evidence="3" id="KW-0813">Transport</keyword>
<dbReference type="GO" id="GO:0034220">
    <property type="term" value="P:monoatomic ion transmembrane transport"/>
    <property type="evidence" value="ECO:0007669"/>
    <property type="project" value="UniProtKB-KW"/>
</dbReference>
<reference evidence="4" key="1">
    <citation type="submission" date="2018-05" db="EMBL/GenBank/DDBJ databases">
        <authorList>
            <person name="Liu B.-T."/>
        </authorList>
    </citation>
    <scope>NUCLEOTIDE SEQUENCE [LARGE SCALE GENOMIC DNA]</scope>
    <source>
        <strain evidence="4">WD6-1</strain>
    </source>
</reference>
<evidence type="ECO:0000313" key="4">
    <source>
        <dbReference type="Proteomes" id="UP000245168"/>
    </source>
</evidence>
<feature type="transmembrane region" description="Helical" evidence="1">
    <location>
        <begin position="50"/>
        <end position="76"/>
    </location>
</feature>
<dbReference type="RefSeq" id="WP_109253675.1">
    <property type="nucleotide sequence ID" value="NZ_QEXV01000006.1"/>
</dbReference>
<keyword evidence="1" id="KW-0472">Membrane</keyword>
<accession>A0A2U2BR82</accession>
<keyword evidence="1" id="KW-0812">Transmembrane</keyword>